<evidence type="ECO:0000313" key="2">
    <source>
        <dbReference type="EMBL" id="OAF68281.1"/>
    </source>
</evidence>
<keyword evidence="1" id="KW-0472">Membrane</keyword>
<organism evidence="2 3">
    <name type="scientific">Intoshia linei</name>
    <dbReference type="NCBI Taxonomy" id="1819745"/>
    <lineage>
        <taxon>Eukaryota</taxon>
        <taxon>Metazoa</taxon>
        <taxon>Spiralia</taxon>
        <taxon>Lophotrochozoa</taxon>
        <taxon>Mesozoa</taxon>
        <taxon>Orthonectida</taxon>
        <taxon>Rhopaluridae</taxon>
        <taxon>Intoshia</taxon>
    </lineage>
</organism>
<accession>A0A177B3V7</accession>
<feature type="transmembrane region" description="Helical" evidence="1">
    <location>
        <begin position="12"/>
        <end position="36"/>
    </location>
</feature>
<name>A0A177B3V7_9BILA</name>
<proteinExistence type="predicted"/>
<dbReference type="AlphaFoldDB" id="A0A177B3V7"/>
<reference evidence="2 3" key="1">
    <citation type="submission" date="2016-04" db="EMBL/GenBank/DDBJ databases">
        <title>The genome of Intoshia linei affirms orthonectids as highly simplified spiralians.</title>
        <authorList>
            <person name="Mikhailov K.V."/>
            <person name="Slusarev G.S."/>
            <person name="Nikitin M.A."/>
            <person name="Logacheva M.D."/>
            <person name="Penin A."/>
            <person name="Aleoshin V."/>
            <person name="Panchin Y.V."/>
        </authorList>
    </citation>
    <scope>NUCLEOTIDE SEQUENCE [LARGE SCALE GENOMIC DNA]</scope>
    <source>
        <strain evidence="2">Intl2013</strain>
        <tissue evidence="2">Whole animal</tissue>
    </source>
</reference>
<gene>
    <name evidence="2" type="ORF">A3Q56_03975</name>
</gene>
<feature type="transmembrane region" description="Helical" evidence="1">
    <location>
        <begin position="56"/>
        <end position="84"/>
    </location>
</feature>
<feature type="transmembrane region" description="Helical" evidence="1">
    <location>
        <begin position="105"/>
        <end position="131"/>
    </location>
</feature>
<feature type="transmembrane region" description="Helical" evidence="1">
    <location>
        <begin position="167"/>
        <end position="191"/>
    </location>
</feature>
<sequence>MMSIWSLIYESLITLLMLCLMLIGIVVVIICLYSDIKNIPVLKLLSFFLIDLWFKYIPLVYSYICILTTLYISYASPHGVYFSVSMIFKKCHQNRLYRYFVPIRISIFCFLIYQIVSILVNLFNIICTYYYEDTNLYFNKISHHSGLTFNPENGLIGQLLPVLTHNIVNSICILFFSITSLIGCYCCNKYIGKFVRFENYNLLLYLIINAVFITIYSISIPVLMNSLGFISIDFITKLLNQKELLSQKYNLSIILNIVFISSSFKLLYTNYKVLKT</sequence>
<dbReference type="Proteomes" id="UP000078046">
    <property type="component" value="Unassembled WGS sequence"/>
</dbReference>
<dbReference type="EMBL" id="LWCA01000476">
    <property type="protein sequence ID" value="OAF68281.1"/>
    <property type="molecule type" value="Genomic_DNA"/>
</dbReference>
<feature type="transmembrane region" description="Helical" evidence="1">
    <location>
        <begin position="249"/>
        <end position="268"/>
    </location>
</feature>
<keyword evidence="1" id="KW-0812">Transmembrane</keyword>
<evidence type="ECO:0000256" key="1">
    <source>
        <dbReference type="SAM" id="Phobius"/>
    </source>
</evidence>
<keyword evidence="3" id="KW-1185">Reference proteome</keyword>
<keyword evidence="1" id="KW-1133">Transmembrane helix</keyword>
<protein>
    <submittedName>
        <fullName evidence="2">Uncharacterized protein</fullName>
    </submittedName>
</protein>
<feature type="transmembrane region" description="Helical" evidence="1">
    <location>
        <begin position="203"/>
        <end position="229"/>
    </location>
</feature>
<evidence type="ECO:0000313" key="3">
    <source>
        <dbReference type="Proteomes" id="UP000078046"/>
    </source>
</evidence>
<comment type="caution">
    <text evidence="2">The sequence shown here is derived from an EMBL/GenBank/DDBJ whole genome shotgun (WGS) entry which is preliminary data.</text>
</comment>